<dbReference type="InterPro" id="IPR016181">
    <property type="entry name" value="Acyl_CoA_acyltransferase"/>
</dbReference>
<dbReference type="InterPro" id="IPR022050">
    <property type="entry name" value="T_hemolysin"/>
</dbReference>
<protein>
    <submittedName>
        <fullName evidence="1">Thermostable hemolysin</fullName>
    </submittedName>
</protein>
<dbReference type="Pfam" id="PF12261">
    <property type="entry name" value="T_hemolysin"/>
    <property type="match status" value="1"/>
</dbReference>
<name>A0ABU1BP26_9BURK</name>
<keyword evidence="2" id="KW-1185">Reference proteome</keyword>
<dbReference type="EMBL" id="JAUYVH010000005">
    <property type="protein sequence ID" value="MDQ9170745.1"/>
    <property type="molecule type" value="Genomic_DNA"/>
</dbReference>
<organism evidence="1 2">
    <name type="scientific">Keguizhuia sedimenti</name>
    <dbReference type="NCBI Taxonomy" id="3064264"/>
    <lineage>
        <taxon>Bacteria</taxon>
        <taxon>Pseudomonadati</taxon>
        <taxon>Pseudomonadota</taxon>
        <taxon>Betaproteobacteria</taxon>
        <taxon>Burkholderiales</taxon>
        <taxon>Oxalobacteraceae</taxon>
        <taxon>Keguizhuia</taxon>
    </lineage>
</organism>
<sequence length="213" mass="23279">MGVPLPTFCDSIVGTAGVSGQGILDKNSNLLVRRIGPQHPDRASLQQFIADIFLRNYGATVSHYCDTLVGCQDLEGKWVAALGISCAKNGPTFLEQYLDAPLEREIGARINACASRERIVEIGNLAARHTGAARALIIYMTRYLHQQGMSWVAFTATRGLLNSFTRLQINPVVLAAADPMRLSDEGRSWGSYYDTKPQVMFADIGNGYARLAK</sequence>
<dbReference type="RefSeq" id="WP_338436684.1">
    <property type="nucleotide sequence ID" value="NZ_JAUYVH010000005.1"/>
</dbReference>
<proteinExistence type="predicted"/>
<evidence type="ECO:0000313" key="2">
    <source>
        <dbReference type="Proteomes" id="UP001225596"/>
    </source>
</evidence>
<comment type="caution">
    <text evidence="1">The sequence shown here is derived from an EMBL/GenBank/DDBJ whole genome shotgun (WGS) entry which is preliminary data.</text>
</comment>
<evidence type="ECO:0000313" key="1">
    <source>
        <dbReference type="EMBL" id="MDQ9170745.1"/>
    </source>
</evidence>
<gene>
    <name evidence="1" type="ORF">Q8A64_10025</name>
</gene>
<accession>A0ABU1BP26</accession>
<dbReference type="Proteomes" id="UP001225596">
    <property type="component" value="Unassembled WGS sequence"/>
</dbReference>
<dbReference type="SUPFAM" id="SSF55729">
    <property type="entry name" value="Acyl-CoA N-acyltransferases (Nat)"/>
    <property type="match status" value="1"/>
</dbReference>
<reference evidence="1 2" key="1">
    <citation type="submission" date="2023-08" db="EMBL/GenBank/DDBJ databases">
        <title>Oxalobacteraceae gen .nov., isolated from river sludge outside the plant.</title>
        <authorList>
            <person name="Zhao S.Y."/>
        </authorList>
    </citation>
    <scope>NUCLEOTIDE SEQUENCE [LARGE SCALE GENOMIC DNA]</scope>
    <source>
        <strain evidence="1 2">R-40</strain>
    </source>
</reference>